<keyword evidence="4 10" id="KW-0812">Transmembrane</keyword>
<evidence type="ECO:0000256" key="8">
    <source>
        <dbReference type="ARBA" id="ARBA00023136"/>
    </source>
</evidence>
<feature type="transmembrane region" description="Helical" evidence="10">
    <location>
        <begin position="138"/>
        <end position="161"/>
    </location>
</feature>
<keyword evidence="7" id="KW-0333">Golgi apparatus</keyword>
<evidence type="ECO:0000313" key="12">
    <source>
        <dbReference type="Proteomes" id="UP000230002"/>
    </source>
</evidence>
<keyword evidence="3" id="KW-0813">Transport</keyword>
<organism evidence="11 12">
    <name type="scientific">Ganoderma sinense ZZ0214-1</name>
    <dbReference type="NCBI Taxonomy" id="1077348"/>
    <lineage>
        <taxon>Eukaryota</taxon>
        <taxon>Fungi</taxon>
        <taxon>Dikarya</taxon>
        <taxon>Basidiomycota</taxon>
        <taxon>Agaricomycotina</taxon>
        <taxon>Agaricomycetes</taxon>
        <taxon>Polyporales</taxon>
        <taxon>Polyporaceae</taxon>
        <taxon>Ganoderma</taxon>
    </lineage>
</organism>
<dbReference type="PANTHER" id="PTHR12952:SF0">
    <property type="entry name" value="PROTEIN SYS1 HOMOLOG"/>
    <property type="match status" value="1"/>
</dbReference>
<evidence type="ECO:0000256" key="2">
    <source>
        <dbReference type="ARBA" id="ARBA00008160"/>
    </source>
</evidence>
<feature type="compositionally biased region" description="Polar residues" evidence="9">
    <location>
        <begin position="1"/>
        <end position="14"/>
    </location>
</feature>
<comment type="subcellular location">
    <subcellularLocation>
        <location evidence="1">Golgi apparatus membrane</location>
        <topology evidence="1">Multi-pass membrane protein</topology>
    </subcellularLocation>
</comment>
<feature type="transmembrane region" description="Helical" evidence="10">
    <location>
        <begin position="284"/>
        <end position="301"/>
    </location>
</feature>
<dbReference type="STRING" id="1077348.A0A2G8S955"/>
<keyword evidence="12" id="KW-1185">Reference proteome</keyword>
<gene>
    <name evidence="11" type="ORF">GSI_07475</name>
</gene>
<dbReference type="PANTHER" id="PTHR12952">
    <property type="entry name" value="SYS1"/>
    <property type="match status" value="1"/>
</dbReference>
<evidence type="ECO:0000256" key="9">
    <source>
        <dbReference type="SAM" id="MobiDB-lite"/>
    </source>
</evidence>
<evidence type="ECO:0000256" key="1">
    <source>
        <dbReference type="ARBA" id="ARBA00004653"/>
    </source>
</evidence>
<feature type="transmembrane region" description="Helical" evidence="10">
    <location>
        <begin position="231"/>
        <end position="250"/>
    </location>
</feature>
<evidence type="ECO:0000256" key="7">
    <source>
        <dbReference type="ARBA" id="ARBA00023034"/>
    </source>
</evidence>
<evidence type="ECO:0000256" key="6">
    <source>
        <dbReference type="ARBA" id="ARBA00022989"/>
    </source>
</evidence>
<comment type="similarity">
    <text evidence="2">Belongs to the SYS1 family.</text>
</comment>
<dbReference type="GO" id="GO:0006895">
    <property type="term" value="P:Golgi to endosome transport"/>
    <property type="evidence" value="ECO:0007669"/>
    <property type="project" value="TreeGrafter"/>
</dbReference>
<dbReference type="Proteomes" id="UP000230002">
    <property type="component" value="Unassembled WGS sequence"/>
</dbReference>
<comment type="caution">
    <text evidence="11">The sequence shown here is derived from an EMBL/GenBank/DDBJ whole genome shotgun (WGS) entry which is preliminary data.</text>
</comment>
<sequence length="335" mass="36901">MPSRISTLVQSGSRRTGPRGLARTGGEARYGNRPCAVDGDRGGMVVAALGMWMQGQYERPMKILLLARAKSLPITGMTSTFVHSVSCDDMNEYLHPDIRCQPSSSSLVGRLSSLDFTAINMWLAGTPDLKDWSWTDRIIALQTLHYLTLSFLIPPMLVMFAESGSLEYEGGAANVGMIMDWREMAGRPTTRALSGEGPWKSFNSVWSGGKQVGMGSIQQGALRSVDPVRSWIIAVCWMTASAADIYYLYALVRRPRLILDFALTLLFNHLVLTTYYAAAIPTSVFFWLVMCVSTTGTVVFAEQLCVKREMNEGLVVASTHEAEDSVEMGSLLRED</sequence>
<dbReference type="Pfam" id="PF09801">
    <property type="entry name" value="SYS1"/>
    <property type="match status" value="1"/>
</dbReference>
<evidence type="ECO:0000256" key="10">
    <source>
        <dbReference type="SAM" id="Phobius"/>
    </source>
</evidence>
<dbReference type="GO" id="GO:0005802">
    <property type="term" value="C:trans-Golgi network"/>
    <property type="evidence" value="ECO:0007669"/>
    <property type="project" value="TreeGrafter"/>
</dbReference>
<dbReference type="GO" id="GO:0000139">
    <property type="term" value="C:Golgi membrane"/>
    <property type="evidence" value="ECO:0007669"/>
    <property type="project" value="UniProtKB-SubCell"/>
</dbReference>
<dbReference type="GO" id="GO:0043001">
    <property type="term" value="P:Golgi to plasma membrane protein transport"/>
    <property type="evidence" value="ECO:0007669"/>
    <property type="project" value="TreeGrafter"/>
</dbReference>
<dbReference type="EMBL" id="AYKW01000015">
    <property type="protein sequence ID" value="PIL30294.1"/>
    <property type="molecule type" value="Genomic_DNA"/>
</dbReference>
<keyword evidence="5" id="KW-0653">Protein transport</keyword>
<dbReference type="OrthoDB" id="542931at2759"/>
<dbReference type="GO" id="GO:0005829">
    <property type="term" value="C:cytosol"/>
    <property type="evidence" value="ECO:0007669"/>
    <property type="project" value="GOC"/>
</dbReference>
<dbReference type="GO" id="GO:0034067">
    <property type="term" value="P:protein localization to Golgi apparatus"/>
    <property type="evidence" value="ECO:0007669"/>
    <property type="project" value="TreeGrafter"/>
</dbReference>
<name>A0A2G8S955_9APHY</name>
<evidence type="ECO:0000256" key="4">
    <source>
        <dbReference type="ARBA" id="ARBA00022692"/>
    </source>
</evidence>
<dbReference type="AlphaFoldDB" id="A0A2G8S955"/>
<accession>A0A2G8S955</accession>
<dbReference type="InterPro" id="IPR019185">
    <property type="entry name" value="Integral_membrane_SYS1-rel"/>
</dbReference>
<evidence type="ECO:0000256" key="3">
    <source>
        <dbReference type="ARBA" id="ARBA00022448"/>
    </source>
</evidence>
<reference evidence="11 12" key="1">
    <citation type="journal article" date="2015" name="Sci. Rep.">
        <title>Chromosome-level genome map provides insights into diverse defense mechanisms in the medicinal fungus Ganoderma sinense.</title>
        <authorList>
            <person name="Zhu Y."/>
            <person name="Xu J."/>
            <person name="Sun C."/>
            <person name="Zhou S."/>
            <person name="Xu H."/>
            <person name="Nelson D.R."/>
            <person name="Qian J."/>
            <person name="Song J."/>
            <person name="Luo H."/>
            <person name="Xiang L."/>
            <person name="Li Y."/>
            <person name="Xu Z."/>
            <person name="Ji A."/>
            <person name="Wang L."/>
            <person name="Lu S."/>
            <person name="Hayward A."/>
            <person name="Sun W."/>
            <person name="Li X."/>
            <person name="Schwartz D.C."/>
            <person name="Wang Y."/>
            <person name="Chen S."/>
        </authorList>
    </citation>
    <scope>NUCLEOTIDE SEQUENCE [LARGE SCALE GENOMIC DNA]</scope>
    <source>
        <strain evidence="11 12">ZZ0214-1</strain>
    </source>
</reference>
<proteinExistence type="inferred from homology"/>
<feature type="transmembrane region" description="Helical" evidence="10">
    <location>
        <begin position="257"/>
        <end position="278"/>
    </location>
</feature>
<keyword evidence="8 10" id="KW-0472">Membrane</keyword>
<evidence type="ECO:0000313" key="11">
    <source>
        <dbReference type="EMBL" id="PIL30294.1"/>
    </source>
</evidence>
<feature type="region of interest" description="Disordered" evidence="9">
    <location>
        <begin position="1"/>
        <end position="29"/>
    </location>
</feature>
<keyword evidence="6 10" id="KW-1133">Transmembrane helix</keyword>
<evidence type="ECO:0000256" key="5">
    <source>
        <dbReference type="ARBA" id="ARBA00022927"/>
    </source>
</evidence>
<protein>
    <submittedName>
        <fullName evidence="11">Uncharacterized protein</fullName>
    </submittedName>
</protein>